<proteinExistence type="predicted"/>
<accession>A0ABR4HNH6</accession>
<evidence type="ECO:0000313" key="1">
    <source>
        <dbReference type="EMBL" id="KAL2817026.1"/>
    </source>
</evidence>
<reference evidence="1 2" key="1">
    <citation type="submission" date="2024-07" db="EMBL/GenBank/DDBJ databases">
        <title>Section-level genome sequencing and comparative genomics of Aspergillus sections Usti and Cavernicolus.</title>
        <authorList>
            <consortium name="Lawrence Berkeley National Laboratory"/>
            <person name="Nybo J.L."/>
            <person name="Vesth T.C."/>
            <person name="Theobald S."/>
            <person name="Frisvad J.C."/>
            <person name="Larsen T.O."/>
            <person name="Kjaerboelling I."/>
            <person name="Rothschild-Mancinelli K."/>
            <person name="Lyhne E.K."/>
            <person name="Kogle M.E."/>
            <person name="Barry K."/>
            <person name="Clum A."/>
            <person name="Na H."/>
            <person name="Ledsgaard L."/>
            <person name="Lin J."/>
            <person name="Lipzen A."/>
            <person name="Kuo A."/>
            <person name="Riley R."/>
            <person name="Mondo S."/>
            <person name="LaButti K."/>
            <person name="Haridas S."/>
            <person name="Pangalinan J."/>
            <person name="Salamov A.A."/>
            <person name="Simmons B.A."/>
            <person name="Magnuson J.K."/>
            <person name="Chen J."/>
            <person name="Drula E."/>
            <person name="Henrissat B."/>
            <person name="Wiebenga A."/>
            <person name="Lubbers R.J."/>
            <person name="Gomes A.C."/>
            <person name="Makela M.R."/>
            <person name="Stajich J."/>
            <person name="Grigoriev I.V."/>
            <person name="Mortensen U.H."/>
            <person name="De vries R.P."/>
            <person name="Baker S.E."/>
            <person name="Andersen M.R."/>
        </authorList>
    </citation>
    <scope>NUCLEOTIDE SEQUENCE [LARGE SCALE GENOMIC DNA]</scope>
    <source>
        <strain evidence="1 2">CBS 600.67</strain>
    </source>
</reference>
<comment type="caution">
    <text evidence="1">The sequence shown here is derived from an EMBL/GenBank/DDBJ whole genome shotgun (WGS) entry which is preliminary data.</text>
</comment>
<protein>
    <submittedName>
        <fullName evidence="1">Uncharacterized protein</fullName>
    </submittedName>
</protein>
<name>A0ABR4HNH6_9EURO</name>
<gene>
    <name evidence="1" type="ORF">BDW59DRAFT_166158</name>
</gene>
<keyword evidence="2" id="KW-1185">Reference proteome</keyword>
<dbReference type="Proteomes" id="UP001610335">
    <property type="component" value="Unassembled WGS sequence"/>
</dbReference>
<organism evidence="1 2">
    <name type="scientific">Aspergillus cavernicola</name>
    <dbReference type="NCBI Taxonomy" id="176166"/>
    <lineage>
        <taxon>Eukaryota</taxon>
        <taxon>Fungi</taxon>
        <taxon>Dikarya</taxon>
        <taxon>Ascomycota</taxon>
        <taxon>Pezizomycotina</taxon>
        <taxon>Eurotiomycetes</taxon>
        <taxon>Eurotiomycetidae</taxon>
        <taxon>Eurotiales</taxon>
        <taxon>Aspergillaceae</taxon>
        <taxon>Aspergillus</taxon>
        <taxon>Aspergillus subgen. Nidulantes</taxon>
    </lineage>
</organism>
<evidence type="ECO:0000313" key="2">
    <source>
        <dbReference type="Proteomes" id="UP001610335"/>
    </source>
</evidence>
<dbReference type="EMBL" id="JBFXLS010000096">
    <property type="protein sequence ID" value="KAL2817026.1"/>
    <property type="molecule type" value="Genomic_DNA"/>
</dbReference>
<sequence length="353" mass="39811">MPLKAFTTDHVEISAEDIRPRVFQPYVVQQSNVPKEPSFAAAFAVVDENGIITETIDLLNGDIVGAKPCIQSTPQHGPESFFQLRFEIRYRRVNSERIVDDVAHVDVLTLYVTAQDLSPMLAAMNECFERDRKTVLGYASIFEHELHRVQVENLEARIMQIRVLSILRAVTRRYIGFLNPSVDAVGLYPGDPTVIPPIPATPPGFVTVLLTRRWDRGSGEFRTLDSELVHVDVHTVNDTITASQAISAAVQRDVMVKFLDSSLPFSRSISALRFMTDQQGSRQQFLLTNSLLDQPLKYIYEGISGLEGRQIEANESVDTYRKVEKEESQDGFILEMRGYGLYMAEANELLKED</sequence>